<keyword evidence="2" id="KW-0677">Repeat</keyword>
<dbReference type="SMART" id="SM00248">
    <property type="entry name" value="ANK"/>
    <property type="match status" value="4"/>
</dbReference>
<evidence type="ECO:0000256" key="6">
    <source>
        <dbReference type="SAM" id="MobiDB-lite"/>
    </source>
</evidence>
<dbReference type="SUPFAM" id="SSF48403">
    <property type="entry name" value="Ankyrin repeat"/>
    <property type="match status" value="1"/>
</dbReference>
<dbReference type="Pfam" id="PF00385">
    <property type="entry name" value="Chromo"/>
    <property type="match status" value="1"/>
</dbReference>
<dbReference type="InterPro" id="IPR050889">
    <property type="entry name" value="Dendritic_Spine_Reg/Scaffold"/>
</dbReference>
<feature type="compositionally biased region" description="Basic and acidic residues" evidence="6">
    <location>
        <begin position="174"/>
        <end position="230"/>
    </location>
</feature>
<name>A0AAV7CJG5_ENGPU</name>
<gene>
    <name evidence="8" type="ORF">GDO81_004755</name>
</gene>
<dbReference type="InterPro" id="IPR023779">
    <property type="entry name" value="Chromodomain_CS"/>
</dbReference>
<keyword evidence="3 5" id="KW-0040">ANK repeat</keyword>
<feature type="repeat" description="ANK" evidence="5">
    <location>
        <begin position="544"/>
        <end position="576"/>
    </location>
</feature>
<feature type="compositionally biased region" description="Basic and acidic residues" evidence="6">
    <location>
        <begin position="345"/>
        <end position="388"/>
    </location>
</feature>
<evidence type="ECO:0000256" key="4">
    <source>
        <dbReference type="ARBA" id="ARBA00023242"/>
    </source>
</evidence>
<comment type="caution">
    <text evidence="8">The sequence shown here is derived from an EMBL/GenBank/DDBJ whole genome shotgun (WGS) entry which is preliminary data.</text>
</comment>
<dbReference type="InterPro" id="IPR036770">
    <property type="entry name" value="Ankyrin_rpt-contain_sf"/>
</dbReference>
<evidence type="ECO:0000256" key="2">
    <source>
        <dbReference type="ARBA" id="ARBA00022737"/>
    </source>
</evidence>
<feature type="region of interest" description="Disordered" evidence="6">
    <location>
        <begin position="338"/>
        <end position="388"/>
    </location>
</feature>
<feature type="compositionally biased region" description="Basic and acidic residues" evidence="6">
    <location>
        <begin position="240"/>
        <end position="261"/>
    </location>
</feature>
<dbReference type="FunFam" id="2.40.50.40:FF:000022">
    <property type="entry name" value="M-phase phosphoprotein 8"/>
    <property type="match status" value="1"/>
</dbReference>
<feature type="repeat" description="ANK" evidence="5">
    <location>
        <begin position="610"/>
        <end position="642"/>
    </location>
</feature>
<keyword evidence="9" id="KW-1185">Reference proteome</keyword>
<dbReference type="Pfam" id="PF00023">
    <property type="entry name" value="Ank"/>
    <property type="match status" value="1"/>
</dbReference>
<keyword evidence="4" id="KW-0539">Nucleus</keyword>
<dbReference type="SMART" id="SM00298">
    <property type="entry name" value="CHROMO"/>
    <property type="match status" value="1"/>
</dbReference>
<organism evidence="8 9">
    <name type="scientific">Engystomops pustulosus</name>
    <name type="common">Tungara frog</name>
    <name type="synonym">Physalaemus pustulosus</name>
    <dbReference type="NCBI Taxonomy" id="76066"/>
    <lineage>
        <taxon>Eukaryota</taxon>
        <taxon>Metazoa</taxon>
        <taxon>Chordata</taxon>
        <taxon>Craniata</taxon>
        <taxon>Vertebrata</taxon>
        <taxon>Euteleostomi</taxon>
        <taxon>Amphibia</taxon>
        <taxon>Batrachia</taxon>
        <taxon>Anura</taxon>
        <taxon>Neobatrachia</taxon>
        <taxon>Hyloidea</taxon>
        <taxon>Leptodactylidae</taxon>
        <taxon>Leiuperinae</taxon>
        <taxon>Engystomops</taxon>
    </lineage>
</organism>
<feature type="compositionally biased region" description="Basic and acidic residues" evidence="6">
    <location>
        <begin position="89"/>
        <end position="98"/>
    </location>
</feature>
<evidence type="ECO:0000256" key="1">
    <source>
        <dbReference type="ARBA" id="ARBA00004123"/>
    </source>
</evidence>
<evidence type="ECO:0000313" key="9">
    <source>
        <dbReference type="Proteomes" id="UP000824782"/>
    </source>
</evidence>
<sequence>MAECAGAEGGGGAASKENTGEGAKMAESEDEEDVFEVESILDSKIEGGEVLYRVRWKGYDSDGDTWEPEAHLDDCKEVLLAFRRKQAEKKEKAVKETLPKLSDLFDAETDSDPPQNLTDESSKKKKLQKLKEEEEKKLQEELKKKSKSVKNKEKSKAEAEPSESQPVDSKPKKRLSESSEDLSIKKPKKEETKKSKKEDNKESKIKAKEEYKEKKVKKTPEPEQTDKPDPPEPEVIVESKSSDVLHDGGKLDQDEPKKDLEMVVDAPEEPPALGSVTVETDEVKLKKKKKKHKKKTDKDEDIKAMLTEEPVVEKKSLLKKQKSVDKVREPFPTEKLAALIPKSRKSVDSLTEHKEAKKSELSKEKPKKKHDAEKEARKEPKVVKTLKEPKVTHDAFTISAEDKEECMESTKKEESSFDYRRTEDYKMKDIKSAFKERRSTQDEADSWTFGASEGDQEVMDTVCHLQENSGAMDSRPQVVGMDLQLEWMTLEDFQRHIDGSDEIIPKDPISNSALKEAVKNADYLTVKYALNSKEQYNLDQEDASGMTLVMMAAAAGQDDILRLLIKKGAKINSRQRNGTTALIHATEKNHLTTVALLLEAGAFVNMQQATGETALMKACKKGNVDTVRLLVEHGADCNILTKHQSNALQFAKQSDNIVFELLNGHLQKLSRVVEDAIKDYFEARLVVLEPIFPIACHRLCEGPDFSLDFNYKPPFNIPEESGILLFVFHANFFGMEVVVRLCGPCSVQAVVLNDKFQLPVFLDANFIYSFSPVPGANKLFIRLSEVPTAKVSYCLMIFAPNDCLANYCFPLLFIRACTSLSNLQLFSILRHLAWRGVKADVPSGRVFRHRVFTR</sequence>
<feature type="domain" description="Chromo" evidence="7">
    <location>
        <begin position="35"/>
        <end position="94"/>
    </location>
</feature>
<feature type="compositionally biased region" description="Basic and acidic residues" evidence="6">
    <location>
        <begin position="150"/>
        <end position="159"/>
    </location>
</feature>
<dbReference type="PANTHER" id="PTHR24166:SF47">
    <property type="entry name" value="M-PHASE PHOSPHOPROTEIN 8"/>
    <property type="match status" value="1"/>
</dbReference>
<dbReference type="InterPro" id="IPR016197">
    <property type="entry name" value="Chromo-like_dom_sf"/>
</dbReference>
<feature type="repeat" description="ANK" evidence="5">
    <location>
        <begin position="577"/>
        <end position="609"/>
    </location>
</feature>
<dbReference type="SUPFAM" id="SSF54160">
    <property type="entry name" value="Chromo domain-like"/>
    <property type="match status" value="1"/>
</dbReference>
<dbReference type="AlphaFoldDB" id="A0AAV7CJG5"/>
<accession>A0AAV7CJG5</accession>
<evidence type="ECO:0000313" key="8">
    <source>
        <dbReference type="EMBL" id="KAG8584746.1"/>
    </source>
</evidence>
<dbReference type="Pfam" id="PF12796">
    <property type="entry name" value="Ank_2"/>
    <property type="match status" value="1"/>
</dbReference>
<reference evidence="8" key="1">
    <citation type="thesis" date="2020" institute="ProQuest LLC" country="789 East Eisenhower Parkway, Ann Arbor, MI, USA">
        <title>Comparative Genomics and Chromosome Evolution.</title>
        <authorList>
            <person name="Mudd A.B."/>
        </authorList>
    </citation>
    <scope>NUCLEOTIDE SEQUENCE</scope>
    <source>
        <strain evidence="8">237g6f4</strain>
        <tissue evidence="8">Blood</tissue>
    </source>
</reference>
<dbReference type="Proteomes" id="UP000824782">
    <property type="component" value="Unassembled WGS sequence"/>
</dbReference>
<dbReference type="PROSITE" id="PS50297">
    <property type="entry name" value="ANK_REP_REGION"/>
    <property type="match status" value="3"/>
</dbReference>
<evidence type="ECO:0000256" key="3">
    <source>
        <dbReference type="ARBA" id="ARBA00023043"/>
    </source>
</evidence>
<dbReference type="InterPro" id="IPR000953">
    <property type="entry name" value="Chromo/chromo_shadow_dom"/>
</dbReference>
<dbReference type="GO" id="GO:0005634">
    <property type="term" value="C:nucleus"/>
    <property type="evidence" value="ECO:0007669"/>
    <property type="project" value="UniProtKB-SubCell"/>
</dbReference>
<comment type="subcellular location">
    <subcellularLocation>
        <location evidence="1">Nucleus</location>
    </subcellularLocation>
</comment>
<dbReference type="PROSITE" id="PS00598">
    <property type="entry name" value="CHROMO_1"/>
    <property type="match status" value="1"/>
</dbReference>
<dbReference type="Gene3D" id="1.25.40.20">
    <property type="entry name" value="Ankyrin repeat-containing domain"/>
    <property type="match status" value="1"/>
</dbReference>
<dbReference type="InterPro" id="IPR002110">
    <property type="entry name" value="Ankyrin_rpt"/>
</dbReference>
<evidence type="ECO:0000259" key="7">
    <source>
        <dbReference type="PROSITE" id="PS50013"/>
    </source>
</evidence>
<dbReference type="PROSITE" id="PS50088">
    <property type="entry name" value="ANK_REPEAT"/>
    <property type="match status" value="3"/>
</dbReference>
<feature type="compositionally biased region" description="Basic residues" evidence="6">
    <location>
        <begin position="285"/>
        <end position="295"/>
    </location>
</feature>
<protein>
    <recommendedName>
        <fullName evidence="7">Chromo domain-containing protein</fullName>
    </recommendedName>
</protein>
<feature type="region of interest" description="Disordered" evidence="6">
    <location>
        <begin position="1"/>
        <end position="36"/>
    </location>
</feature>
<evidence type="ECO:0000256" key="5">
    <source>
        <dbReference type="PROSITE-ProRule" id="PRU00023"/>
    </source>
</evidence>
<proteinExistence type="predicted"/>
<dbReference type="PROSITE" id="PS50013">
    <property type="entry name" value="CHROMO_2"/>
    <property type="match status" value="1"/>
</dbReference>
<dbReference type="EMBL" id="WNYA01000002">
    <property type="protein sequence ID" value="KAG8584746.1"/>
    <property type="molecule type" value="Genomic_DNA"/>
</dbReference>
<feature type="region of interest" description="Disordered" evidence="6">
    <location>
        <begin position="89"/>
        <end position="299"/>
    </location>
</feature>
<dbReference type="Gene3D" id="2.40.50.40">
    <property type="match status" value="1"/>
</dbReference>
<dbReference type="PANTHER" id="PTHR24166">
    <property type="entry name" value="ROLLING PEBBLES, ISOFORM B"/>
    <property type="match status" value="1"/>
</dbReference>
<dbReference type="InterPro" id="IPR023780">
    <property type="entry name" value="Chromo_domain"/>
</dbReference>
<feature type="compositionally biased region" description="Basic and acidic residues" evidence="6">
    <location>
        <begin position="129"/>
        <end position="143"/>
    </location>
</feature>